<evidence type="ECO:0000313" key="1">
    <source>
        <dbReference type="EMBL" id="OIP82379.1"/>
    </source>
</evidence>
<gene>
    <name evidence="1" type="ORF">AUK04_04780</name>
</gene>
<proteinExistence type="predicted"/>
<protein>
    <submittedName>
        <fullName evidence="1">Uncharacterized protein</fullName>
    </submittedName>
</protein>
<dbReference type="AlphaFoldDB" id="A0A1J5HD52"/>
<comment type="caution">
    <text evidence="1">The sequence shown here is derived from an EMBL/GenBank/DDBJ whole genome shotgun (WGS) entry which is preliminary data.</text>
</comment>
<reference evidence="1 2" key="1">
    <citation type="journal article" date="2016" name="Environ. Microbiol.">
        <title>Genomic resolution of a cold subsurface aquifer community provides metabolic insights for novel microbes adapted to high CO concentrations.</title>
        <authorList>
            <person name="Probst A.J."/>
            <person name="Castelle C.J."/>
            <person name="Singh A."/>
            <person name="Brown C.T."/>
            <person name="Anantharaman K."/>
            <person name="Sharon I."/>
            <person name="Hug L.A."/>
            <person name="Burstein D."/>
            <person name="Emerson J.B."/>
            <person name="Thomas B.C."/>
            <person name="Banfield J.F."/>
        </authorList>
    </citation>
    <scope>NUCLEOTIDE SEQUENCE [LARGE SCALE GENOMIC DNA]</scope>
    <source>
        <strain evidence="1">CG2_30_33_16</strain>
    </source>
</reference>
<sequence>MSQNIQPPSRRQIIKKLIEEKKKALTVDELVKLTGIPKDKIRQTITTYDTTVVRVGPQTYDTVERIYPGKTFRYTPQEKEIKKRVLSAEEDLHLFLTAARDYWEDITLIDDLNNQYFLKRSKAATKRSFSAYQGLALWYKKVGFKYGDDILFTCLDFSQKKYKIVHLKKKNRDEFVIKIKNKKLADFVYSILSFNMNKYEMDTFLIRKYLFIYPFNDPVPPDSLTKAIWNDKRFLISTRDKMLSWTGHLLTYELSIGLRKYYYLNEKGEYVLVTVLSDEYGRYGFCTLCDQRLIWEKDIGWRHPNDEMEWTDSYLTKEFFDMGKKKVN</sequence>
<accession>A0A1J5HD52</accession>
<dbReference type="Proteomes" id="UP000183758">
    <property type="component" value="Unassembled WGS sequence"/>
</dbReference>
<name>A0A1J5HD52_9BACT</name>
<dbReference type="EMBL" id="MNZM01000115">
    <property type="protein sequence ID" value="OIP82379.1"/>
    <property type="molecule type" value="Genomic_DNA"/>
</dbReference>
<evidence type="ECO:0000313" key="2">
    <source>
        <dbReference type="Proteomes" id="UP000183758"/>
    </source>
</evidence>
<organism evidence="1 2">
    <name type="scientific">Candidatus Roizmanbacteria bacterium CG2_30_33_16</name>
    <dbReference type="NCBI Taxonomy" id="1805340"/>
    <lineage>
        <taxon>Bacteria</taxon>
        <taxon>Candidatus Roizmaniibacteriota</taxon>
    </lineage>
</organism>